<accession>A0A3A4RB32</accession>
<evidence type="ECO:0000313" key="3">
    <source>
        <dbReference type="EMBL" id="RJP59987.1"/>
    </source>
</evidence>
<dbReference type="Proteomes" id="UP000266426">
    <property type="component" value="Unassembled WGS sequence"/>
</dbReference>
<evidence type="ECO:0000256" key="2">
    <source>
        <dbReference type="SAM" id="MobiDB-lite"/>
    </source>
</evidence>
<feature type="compositionally biased region" description="Low complexity" evidence="2">
    <location>
        <begin position="105"/>
        <end position="117"/>
    </location>
</feature>
<protein>
    <submittedName>
        <fullName evidence="3">Uncharacterized protein</fullName>
    </submittedName>
</protein>
<evidence type="ECO:0000256" key="1">
    <source>
        <dbReference type="SAM" id="Coils"/>
    </source>
</evidence>
<dbReference type="AlphaFoldDB" id="A0A3A4RB32"/>
<organism evidence="3 4">
    <name type="scientific">Candidatus Auribacter fodinae</name>
    <dbReference type="NCBI Taxonomy" id="2093366"/>
    <lineage>
        <taxon>Bacteria</taxon>
        <taxon>Pseudomonadati</taxon>
        <taxon>Candidatus Auribacterota</taxon>
        <taxon>Candidatus Auribacteria</taxon>
        <taxon>Candidatus Auribacterales</taxon>
        <taxon>Candidatus Auribacteraceae</taxon>
        <taxon>Candidatus Auribacter</taxon>
    </lineage>
</organism>
<proteinExistence type="predicted"/>
<sequence length="508" mass="57086">MKRMPERIMALFGIILGIVLSVSSPLIAQDAATIVKDINKGLRDVQSTMFKGDYEQASSQLQQVRVQLDQLKSVDPENNQLNMLENKYEKSLADIERRMGKKSGQAPAVTAPAQAQAKGSSDDKIPASAKRYLTQIDTAIKKAQRVLDSTGPSTADYRVKQARYEMQSADTAWADLGDKYPDAAGHPDAVETKKRMDDMYAGIDAFASGAEQAAQAGAQADAARDAESNAWIEKFNVYLQSGSDKYFISGYTEEAEDMNRRMELYAELSSLFNEYQGASFTEGKSEELERMEKDIAYQLDTFKNELVSAAERYVTETSTDLDRAFEFFQKNDERVQSGDRPLMLDEMVINSITRKIDWVNSLLPGDTRIAELESRFDELKQQQSVWREKMIESTVMRPDAFSGNDADVIKEKANSVVKAKFPSATILRTNIVSSDWKEERVIEFTDTTRTALQHRVTRSVSVEVAAKTEDTFLYTVYVGKDLRSDGSWSALQGHIMFTDRMLEENVSK</sequence>
<feature type="coiled-coil region" evidence="1">
    <location>
        <begin position="54"/>
        <end position="98"/>
    </location>
</feature>
<name>A0A3A4RB32_9BACT</name>
<reference evidence="3 4" key="1">
    <citation type="journal article" date="2017" name="ISME J.">
        <title>Energy and carbon metabolisms in a deep terrestrial subsurface fluid microbial community.</title>
        <authorList>
            <person name="Momper L."/>
            <person name="Jungbluth S.P."/>
            <person name="Lee M.D."/>
            <person name="Amend J.P."/>
        </authorList>
    </citation>
    <scope>NUCLEOTIDE SEQUENCE [LARGE SCALE GENOMIC DNA]</scope>
    <source>
        <strain evidence="3">SURF_26</strain>
    </source>
</reference>
<evidence type="ECO:0000313" key="4">
    <source>
        <dbReference type="Proteomes" id="UP000266426"/>
    </source>
</evidence>
<keyword evidence="1" id="KW-0175">Coiled coil</keyword>
<dbReference type="EMBL" id="QZJZ01000037">
    <property type="protein sequence ID" value="RJP59987.1"/>
    <property type="molecule type" value="Genomic_DNA"/>
</dbReference>
<gene>
    <name evidence="3" type="ORF">C4541_04965</name>
</gene>
<comment type="caution">
    <text evidence="3">The sequence shown here is derived from an EMBL/GenBank/DDBJ whole genome shotgun (WGS) entry which is preliminary data.</text>
</comment>
<feature type="region of interest" description="Disordered" evidence="2">
    <location>
        <begin position="100"/>
        <end position="124"/>
    </location>
</feature>